<evidence type="ECO:0000313" key="3">
    <source>
        <dbReference type="Proteomes" id="UP001151760"/>
    </source>
</evidence>
<dbReference type="Pfam" id="PF14223">
    <property type="entry name" value="Retrotran_gag_2"/>
    <property type="match status" value="1"/>
</dbReference>
<feature type="domain" description="Retrovirus-related Pol polyprotein from transposon TNT 1-94-like beta-barrel" evidence="1">
    <location>
        <begin position="178"/>
        <end position="243"/>
    </location>
</feature>
<comment type="caution">
    <text evidence="2">The sequence shown here is derived from an EMBL/GenBank/DDBJ whole genome shotgun (WGS) entry which is preliminary data.</text>
</comment>
<evidence type="ECO:0000259" key="1">
    <source>
        <dbReference type="Pfam" id="PF22936"/>
    </source>
</evidence>
<dbReference type="Proteomes" id="UP001151760">
    <property type="component" value="Unassembled WGS sequence"/>
</dbReference>
<reference evidence="2" key="1">
    <citation type="journal article" date="2022" name="Int. J. Mol. Sci.">
        <title>Draft Genome of Tanacetum Coccineum: Genomic Comparison of Closely Related Tanacetum-Family Plants.</title>
        <authorList>
            <person name="Yamashiro T."/>
            <person name="Shiraishi A."/>
            <person name="Nakayama K."/>
            <person name="Satake H."/>
        </authorList>
    </citation>
    <scope>NUCLEOTIDE SEQUENCE</scope>
</reference>
<dbReference type="InterPro" id="IPR054722">
    <property type="entry name" value="PolX-like_BBD"/>
</dbReference>
<reference evidence="2" key="2">
    <citation type="submission" date="2022-01" db="EMBL/GenBank/DDBJ databases">
        <authorList>
            <person name="Yamashiro T."/>
            <person name="Shiraishi A."/>
            <person name="Satake H."/>
            <person name="Nakayama K."/>
        </authorList>
    </citation>
    <scope>NUCLEOTIDE SEQUENCE</scope>
</reference>
<proteinExistence type="predicted"/>
<accession>A0ABQ5HMF1</accession>
<dbReference type="Pfam" id="PF22936">
    <property type="entry name" value="Pol_BBD"/>
    <property type="match status" value="1"/>
</dbReference>
<dbReference type="EMBL" id="BQNB010019781">
    <property type="protein sequence ID" value="GJT88974.1"/>
    <property type="molecule type" value="Genomic_DNA"/>
</dbReference>
<gene>
    <name evidence="2" type="ORF">Tco_1070691</name>
</gene>
<name>A0ABQ5HMF1_9ASTR</name>
<sequence length="553" mass="63184">MWIAIKSRFGGNDESKKMQKYILKQQFEGFTVSNSDGIHKGYERFQSLLSQLEIHGAGVSTEDANQKFLRSLPSAWLQVSMIMRNKPGRTVLFNLDVPKLEHEDLDQVDAYELEENGLEMAKWQRSPKKNKQVPKRRLVENYSLMQKNTSELVFEPVVNESHVEVQPKVWSDAPIIEEHMTGNKTYLADYQDINGGPVAFGGSRGYITGKGKIQTGKLDFEDVSFVKELQHFNLFSVSQMCDKMNKIDEQVIELSQPPGFLQDPSLLRKYRQSGLKLCMGTSSSKSFVYVGYDIIYGSTKKLGVMRFEALMKSRFQMSPMKSLLSSWLTSSELKPMYTIETQKPLSNMKTLVDVDVSQVTPKARSHLTASQKNGLEPVCFNQQSDEHNLDSAYPKQITNARHITAKVAGKLVSISEASIRTDLLFDDANGIDTLPNQAIFDAIQLMGYEGDLTVLTFNKALYQPQMRVSRFNAKEIKLLKAKITKLKRKANPVLKHFTAYRREYQSNKDIKETSLQRKSQKVHIKSLSNKQRIEADRYLAEKLQDQEREQFLQ</sequence>
<protein>
    <recommendedName>
        <fullName evidence="1">Retrovirus-related Pol polyprotein from transposon TNT 1-94-like beta-barrel domain-containing protein</fullName>
    </recommendedName>
</protein>
<organism evidence="2 3">
    <name type="scientific">Tanacetum coccineum</name>
    <dbReference type="NCBI Taxonomy" id="301880"/>
    <lineage>
        <taxon>Eukaryota</taxon>
        <taxon>Viridiplantae</taxon>
        <taxon>Streptophyta</taxon>
        <taxon>Embryophyta</taxon>
        <taxon>Tracheophyta</taxon>
        <taxon>Spermatophyta</taxon>
        <taxon>Magnoliopsida</taxon>
        <taxon>eudicotyledons</taxon>
        <taxon>Gunneridae</taxon>
        <taxon>Pentapetalae</taxon>
        <taxon>asterids</taxon>
        <taxon>campanulids</taxon>
        <taxon>Asterales</taxon>
        <taxon>Asteraceae</taxon>
        <taxon>Asteroideae</taxon>
        <taxon>Anthemideae</taxon>
        <taxon>Anthemidinae</taxon>
        <taxon>Tanacetum</taxon>
    </lineage>
</organism>
<keyword evidence="3" id="KW-1185">Reference proteome</keyword>
<evidence type="ECO:0000313" key="2">
    <source>
        <dbReference type="EMBL" id="GJT88974.1"/>
    </source>
</evidence>